<reference evidence="3 4" key="1">
    <citation type="journal article" date="2015" name="Stand. Genomic Sci.">
        <title>Complete genome sequence and description of Salinispira pacifica gen. nov., sp. nov., a novel spirochaete isolated form a hypersaline microbial mat.</title>
        <authorList>
            <person name="Ben Hania W."/>
            <person name="Joseph M."/>
            <person name="Schumann P."/>
            <person name="Bunk B."/>
            <person name="Fiebig A."/>
            <person name="Sproer C."/>
            <person name="Klenk H.P."/>
            <person name="Fardeau M.L."/>
            <person name="Spring S."/>
        </authorList>
    </citation>
    <scope>NUCLEOTIDE SEQUENCE [LARGE SCALE GENOMIC DNA]</scope>
    <source>
        <strain evidence="3 4">L21-RPul-D2</strain>
    </source>
</reference>
<dbReference type="Proteomes" id="UP000018680">
    <property type="component" value="Chromosome"/>
</dbReference>
<dbReference type="CDD" id="cd02209">
    <property type="entry name" value="cupin_XRE_C"/>
    <property type="match status" value="1"/>
</dbReference>
<dbReference type="OrthoDB" id="9781521at2"/>
<dbReference type="HOGENOM" id="CLU_085376_3_2_12"/>
<dbReference type="InterPro" id="IPR014710">
    <property type="entry name" value="RmlC-like_jellyroll"/>
</dbReference>
<feature type="domain" description="HTH cro/C1-type" evidence="2">
    <location>
        <begin position="21"/>
        <end position="75"/>
    </location>
</feature>
<dbReference type="SMART" id="SM00530">
    <property type="entry name" value="HTH_XRE"/>
    <property type="match status" value="1"/>
</dbReference>
<dbReference type="PANTHER" id="PTHR46797:SF1">
    <property type="entry name" value="METHYLPHOSPHONATE SYNTHASE"/>
    <property type="match status" value="1"/>
</dbReference>
<dbReference type="SUPFAM" id="SSF51182">
    <property type="entry name" value="RmlC-like cupins"/>
    <property type="match status" value="1"/>
</dbReference>
<dbReference type="CDD" id="cd00093">
    <property type="entry name" value="HTH_XRE"/>
    <property type="match status" value="1"/>
</dbReference>
<dbReference type="GO" id="GO:0005829">
    <property type="term" value="C:cytosol"/>
    <property type="evidence" value="ECO:0007669"/>
    <property type="project" value="TreeGrafter"/>
</dbReference>
<dbReference type="GO" id="GO:0003677">
    <property type="term" value="F:DNA binding"/>
    <property type="evidence" value="ECO:0007669"/>
    <property type="project" value="UniProtKB-KW"/>
</dbReference>
<proteinExistence type="predicted"/>
<evidence type="ECO:0000259" key="2">
    <source>
        <dbReference type="PROSITE" id="PS50943"/>
    </source>
</evidence>
<dbReference type="AlphaFoldDB" id="V5WFF3"/>
<dbReference type="InterPro" id="IPR010982">
    <property type="entry name" value="Lambda_DNA-bd_dom_sf"/>
</dbReference>
<gene>
    <name evidence="3" type="ORF">L21SP2_0869</name>
</gene>
<dbReference type="InterPro" id="IPR013096">
    <property type="entry name" value="Cupin_2"/>
</dbReference>
<dbReference type="SUPFAM" id="SSF47413">
    <property type="entry name" value="lambda repressor-like DNA-binding domains"/>
    <property type="match status" value="1"/>
</dbReference>
<dbReference type="KEGG" id="slr:L21SP2_0869"/>
<evidence type="ECO:0000313" key="4">
    <source>
        <dbReference type="Proteomes" id="UP000018680"/>
    </source>
</evidence>
<dbReference type="Pfam" id="PF01381">
    <property type="entry name" value="HTH_3"/>
    <property type="match status" value="1"/>
</dbReference>
<dbReference type="Gene3D" id="2.60.120.10">
    <property type="entry name" value="Jelly Rolls"/>
    <property type="match status" value="1"/>
</dbReference>
<dbReference type="EMBL" id="CP006939">
    <property type="protein sequence ID" value="AHC14289.1"/>
    <property type="molecule type" value="Genomic_DNA"/>
</dbReference>
<accession>V5WFF3</accession>
<dbReference type="InterPro" id="IPR011051">
    <property type="entry name" value="RmlC_Cupin_sf"/>
</dbReference>
<keyword evidence="4" id="KW-1185">Reference proteome</keyword>
<dbReference type="PROSITE" id="PS50943">
    <property type="entry name" value="HTH_CROC1"/>
    <property type="match status" value="1"/>
</dbReference>
<dbReference type="GO" id="GO:0003700">
    <property type="term" value="F:DNA-binding transcription factor activity"/>
    <property type="evidence" value="ECO:0007669"/>
    <property type="project" value="TreeGrafter"/>
</dbReference>
<dbReference type="eggNOG" id="COG1396">
    <property type="taxonomic scope" value="Bacteria"/>
</dbReference>
<dbReference type="STRING" id="1307761.L21SP2_0869"/>
<dbReference type="InterPro" id="IPR001387">
    <property type="entry name" value="Cro/C1-type_HTH"/>
</dbReference>
<dbReference type="Pfam" id="PF07883">
    <property type="entry name" value="Cupin_2"/>
    <property type="match status" value="1"/>
</dbReference>
<protein>
    <submittedName>
        <fullName evidence="3">Transcriptional regulator</fullName>
    </submittedName>
</protein>
<dbReference type="RefSeq" id="WP_024267220.1">
    <property type="nucleotide sequence ID" value="NC_023035.1"/>
</dbReference>
<evidence type="ECO:0000313" key="3">
    <source>
        <dbReference type="EMBL" id="AHC14289.1"/>
    </source>
</evidence>
<name>V5WFF3_9SPIO</name>
<dbReference type="InterPro" id="IPR050807">
    <property type="entry name" value="TransReg_Diox_bact_type"/>
</dbReference>
<organism evidence="3 4">
    <name type="scientific">Salinispira pacifica</name>
    <dbReference type="NCBI Taxonomy" id="1307761"/>
    <lineage>
        <taxon>Bacteria</taxon>
        <taxon>Pseudomonadati</taxon>
        <taxon>Spirochaetota</taxon>
        <taxon>Spirochaetia</taxon>
        <taxon>Spirochaetales</taxon>
        <taxon>Spirochaetaceae</taxon>
        <taxon>Salinispira</taxon>
    </lineage>
</organism>
<dbReference type="Gene3D" id="1.10.260.40">
    <property type="entry name" value="lambda repressor-like DNA-binding domains"/>
    <property type="match status" value="1"/>
</dbReference>
<keyword evidence="1" id="KW-0238">DNA-binding</keyword>
<evidence type="ECO:0000256" key="1">
    <source>
        <dbReference type="ARBA" id="ARBA00023125"/>
    </source>
</evidence>
<sequence>MLENNQNLEPRSALPDVASRIRSIRKMKGLSLDELAMRSLVSKSMISQIEGNKTNPTLAMIWKIAKGLDTTVQNLIQPRQDAAIDGAPLHTHSPGEPHEDGGTTEILFEYTRKENFTQITADKPGVHFRVLTPAEQSEDLEIYRISIRPGAILDSQPHLGGTEEYLTLLKGRLRVIAEDNSSEMNSGDFIMYHADIPHSMENIGDENAEVHLVVRFR</sequence>
<dbReference type="PANTHER" id="PTHR46797">
    <property type="entry name" value="HTH-TYPE TRANSCRIPTIONAL REGULATOR"/>
    <property type="match status" value="1"/>
</dbReference>